<comment type="caution">
    <text evidence="2">The sequence shown here is derived from an EMBL/GenBank/DDBJ whole genome shotgun (WGS) entry which is preliminary data.</text>
</comment>
<accession>A0A1Y2DV22</accession>
<dbReference type="AlphaFoldDB" id="A0A1Y2DV22"/>
<evidence type="ECO:0000256" key="1">
    <source>
        <dbReference type="RuleBase" id="RU365099"/>
    </source>
</evidence>
<keyword evidence="3" id="KW-1185">Reference proteome</keyword>
<dbReference type="InterPro" id="IPR019004">
    <property type="entry name" value="YqeY/Aim41"/>
</dbReference>
<dbReference type="InParanoid" id="A0A1Y2DV22"/>
<dbReference type="Proteomes" id="UP000193689">
    <property type="component" value="Unassembled WGS sequence"/>
</dbReference>
<dbReference type="OrthoDB" id="538640at2759"/>
<dbReference type="GO" id="GO:0005739">
    <property type="term" value="C:mitochondrion"/>
    <property type="evidence" value="ECO:0007669"/>
    <property type="project" value="UniProtKB-SubCell"/>
</dbReference>
<sequence>MAFQPTRRMAPSLLRARLASAAPRNSPLVRLYSSSTETPAPPMLQKLKADLKTAMRAKDAPRLMVLRSILSSTLNASKTANPIQTDVQLVALLRKTVRASEDASAEFKGAGRDDLVEKEQAQIDVLKEYVAGSGVQEVSAEDLKALTMGVVTAMTDDGMVQGKAKMGEVMKKLMAPGGPLDGKVFEKADLAKVVKEVVG</sequence>
<dbReference type="EMBL" id="MCFJ01000008">
    <property type="protein sequence ID" value="ORY63121.1"/>
    <property type="molecule type" value="Genomic_DNA"/>
</dbReference>
<dbReference type="Pfam" id="PF09424">
    <property type="entry name" value="YqeY"/>
    <property type="match status" value="1"/>
</dbReference>
<dbReference type="Gene3D" id="1.10.1510.10">
    <property type="entry name" value="Uncharacterised protein YqeY/AIM41 PF09424, N-terminal domain"/>
    <property type="match status" value="1"/>
</dbReference>
<comment type="subcellular location">
    <subcellularLocation>
        <location evidence="1">Mitochondrion</location>
    </subcellularLocation>
</comment>
<organism evidence="2 3">
    <name type="scientific">Pseudomassariella vexata</name>
    <dbReference type="NCBI Taxonomy" id="1141098"/>
    <lineage>
        <taxon>Eukaryota</taxon>
        <taxon>Fungi</taxon>
        <taxon>Dikarya</taxon>
        <taxon>Ascomycota</taxon>
        <taxon>Pezizomycotina</taxon>
        <taxon>Sordariomycetes</taxon>
        <taxon>Xylariomycetidae</taxon>
        <taxon>Amphisphaeriales</taxon>
        <taxon>Pseudomassariaceae</taxon>
        <taxon>Pseudomassariella</taxon>
    </lineage>
</organism>
<proteinExistence type="inferred from homology"/>
<reference evidence="2 3" key="1">
    <citation type="submission" date="2016-07" db="EMBL/GenBank/DDBJ databases">
        <title>Pervasive Adenine N6-methylation of Active Genes in Fungi.</title>
        <authorList>
            <consortium name="DOE Joint Genome Institute"/>
            <person name="Mondo S.J."/>
            <person name="Dannebaum R.O."/>
            <person name="Kuo R.C."/>
            <person name="Labutti K."/>
            <person name="Haridas S."/>
            <person name="Kuo A."/>
            <person name="Salamov A."/>
            <person name="Ahrendt S.R."/>
            <person name="Lipzen A."/>
            <person name="Sullivan W."/>
            <person name="Andreopoulos W.B."/>
            <person name="Clum A."/>
            <person name="Lindquist E."/>
            <person name="Daum C."/>
            <person name="Ramamoorthy G.K."/>
            <person name="Gryganskyi A."/>
            <person name="Culley D."/>
            <person name="Magnuson J.K."/>
            <person name="James T.Y."/>
            <person name="O'Malley M.A."/>
            <person name="Stajich J.E."/>
            <person name="Spatafora J.W."/>
            <person name="Visel A."/>
            <person name="Grigoriev I.V."/>
        </authorList>
    </citation>
    <scope>NUCLEOTIDE SEQUENCE [LARGE SCALE GENOMIC DNA]</scope>
    <source>
        <strain evidence="2 3">CBS 129021</strain>
    </source>
</reference>
<dbReference type="PANTHER" id="PTHR28055">
    <property type="entry name" value="ALTERED INHERITANCE OF MITOCHONDRIA PROTEIN 41, MITOCHONDRIAL"/>
    <property type="match status" value="1"/>
</dbReference>
<dbReference type="STRING" id="1141098.A0A1Y2DV22"/>
<dbReference type="PANTHER" id="PTHR28055:SF1">
    <property type="entry name" value="ALTERED INHERITANCE OF MITOCHONDRIA PROTEIN 41, MITOCHONDRIAL"/>
    <property type="match status" value="1"/>
</dbReference>
<protein>
    <recommendedName>
        <fullName evidence="1">Altered inheritance of mitochondria protein 41</fullName>
    </recommendedName>
</protein>
<evidence type="ECO:0000313" key="2">
    <source>
        <dbReference type="EMBL" id="ORY63121.1"/>
    </source>
</evidence>
<dbReference type="InterPro" id="IPR042184">
    <property type="entry name" value="YqeY/Aim41_N"/>
</dbReference>
<dbReference type="InterPro" id="IPR003789">
    <property type="entry name" value="Asn/Gln_tRNA_amidoTrase-B-like"/>
</dbReference>
<comment type="similarity">
    <text evidence="1">Belongs to the AIM41 family.</text>
</comment>
<dbReference type="GO" id="GO:0016884">
    <property type="term" value="F:carbon-nitrogen ligase activity, with glutamine as amido-N-donor"/>
    <property type="evidence" value="ECO:0007669"/>
    <property type="project" value="UniProtKB-UniRule"/>
</dbReference>
<keyword evidence="1" id="KW-0496">Mitochondrion</keyword>
<dbReference type="SUPFAM" id="SSF89095">
    <property type="entry name" value="GatB/YqeY motif"/>
    <property type="match status" value="1"/>
</dbReference>
<gene>
    <name evidence="1" type="primary">AIM41</name>
    <name evidence="2" type="ORF">BCR38DRAFT_435929</name>
</gene>
<dbReference type="FunCoup" id="A0A1Y2DV22">
    <property type="interactions" value="85"/>
</dbReference>
<evidence type="ECO:0000313" key="3">
    <source>
        <dbReference type="Proteomes" id="UP000193689"/>
    </source>
</evidence>
<name>A0A1Y2DV22_9PEZI</name>